<feature type="non-terminal residue" evidence="1">
    <location>
        <position position="82"/>
    </location>
</feature>
<evidence type="ECO:0000313" key="1">
    <source>
        <dbReference type="EMBL" id="RLN73026.1"/>
    </source>
</evidence>
<sequence length="82" mass="9079">MTAEKLVEFQRLMNTGQRALTKMELEMFEAETEENKKKGKIINGTEAIFARMMTLAFSTDLSVSIIADISGVAAGTVQTYAR</sequence>
<proteinExistence type="predicted"/>
<protein>
    <submittedName>
        <fullName evidence="1">Uncharacterized protein</fullName>
    </submittedName>
</protein>
<organism evidence="1 2">
    <name type="scientific">Phytophthora kernoviae</name>
    <dbReference type="NCBI Taxonomy" id="325452"/>
    <lineage>
        <taxon>Eukaryota</taxon>
        <taxon>Sar</taxon>
        <taxon>Stramenopiles</taxon>
        <taxon>Oomycota</taxon>
        <taxon>Peronosporomycetes</taxon>
        <taxon>Peronosporales</taxon>
        <taxon>Peronosporaceae</taxon>
        <taxon>Phytophthora</taxon>
    </lineage>
</organism>
<dbReference type="AlphaFoldDB" id="A0A3R7HQX8"/>
<dbReference type="EMBL" id="MBDN02000906">
    <property type="protein sequence ID" value="RLN73026.1"/>
    <property type="molecule type" value="Genomic_DNA"/>
</dbReference>
<comment type="caution">
    <text evidence="1">The sequence shown here is derived from an EMBL/GenBank/DDBJ whole genome shotgun (WGS) entry which is preliminary data.</text>
</comment>
<dbReference type="Proteomes" id="UP000285624">
    <property type="component" value="Unassembled WGS sequence"/>
</dbReference>
<name>A0A3R7HQX8_9STRA</name>
<accession>A0A3R7HQX8</accession>
<evidence type="ECO:0000313" key="2">
    <source>
        <dbReference type="Proteomes" id="UP000285624"/>
    </source>
</evidence>
<keyword evidence="2" id="KW-1185">Reference proteome</keyword>
<reference evidence="1 2" key="1">
    <citation type="journal article" date="2019" name="Mol. Plant Pathol.">
        <title>Genome sequencing of oomycete isolates from Chile supports the New Zealand origin of Phytophthora kernoviae and makes available the first Nothophytophthora sp. genome.</title>
        <authorList>
            <person name="Studholme D.J."/>
            <person name="Panda P."/>
            <person name="Sanfuentes Von Stowasser E."/>
            <person name="Gonzalez M."/>
            <person name="Hill R."/>
            <person name="Sambles C."/>
            <person name="Grant M."/>
            <person name="Williams N.M."/>
            <person name="McDougal R.L."/>
        </authorList>
    </citation>
    <scope>NUCLEOTIDE SEQUENCE [LARGE SCALE GENOMIC DNA]</scope>
    <source>
        <strain evidence="1">Chile4</strain>
    </source>
</reference>
<gene>
    <name evidence="1" type="ORF">BBO99_00009588</name>
</gene>